<evidence type="ECO:0000313" key="2">
    <source>
        <dbReference type="EMBL" id="GAA5171166.1"/>
    </source>
</evidence>
<accession>A0ABP9R352</accession>
<comment type="caution">
    <text evidence="2">The sequence shown here is derived from an EMBL/GenBank/DDBJ whole genome shotgun (WGS) entry which is preliminary data.</text>
</comment>
<dbReference type="InterPro" id="IPR007236">
    <property type="entry name" value="SlyX"/>
</dbReference>
<keyword evidence="3" id="KW-1185">Reference proteome</keyword>
<gene>
    <name evidence="2" type="ORF">GCM10023342_05470</name>
</gene>
<evidence type="ECO:0000313" key="3">
    <source>
        <dbReference type="Proteomes" id="UP001500074"/>
    </source>
</evidence>
<evidence type="ECO:0000256" key="1">
    <source>
        <dbReference type="SAM" id="MobiDB-lite"/>
    </source>
</evidence>
<dbReference type="Proteomes" id="UP001500074">
    <property type="component" value="Unassembled WGS sequence"/>
</dbReference>
<dbReference type="PANTHER" id="PTHR36508:SF1">
    <property type="entry name" value="PROTEIN SLYX"/>
    <property type="match status" value="1"/>
</dbReference>
<feature type="region of interest" description="Disordered" evidence="1">
    <location>
        <begin position="72"/>
        <end position="92"/>
    </location>
</feature>
<organism evidence="2 3">
    <name type="scientific">Modicisalibacter zincidurans</name>
    <dbReference type="NCBI Taxonomy" id="1178777"/>
    <lineage>
        <taxon>Bacteria</taxon>
        <taxon>Pseudomonadati</taxon>
        <taxon>Pseudomonadota</taxon>
        <taxon>Gammaproteobacteria</taxon>
        <taxon>Oceanospirillales</taxon>
        <taxon>Halomonadaceae</taxon>
        <taxon>Modicisalibacter</taxon>
    </lineage>
</organism>
<dbReference type="Gene3D" id="1.20.5.300">
    <property type="match status" value="1"/>
</dbReference>
<reference evidence="3" key="1">
    <citation type="journal article" date="2019" name="Int. J. Syst. Evol. Microbiol.">
        <title>The Global Catalogue of Microorganisms (GCM) 10K type strain sequencing project: providing services to taxonomists for standard genome sequencing and annotation.</title>
        <authorList>
            <consortium name="The Broad Institute Genomics Platform"/>
            <consortium name="The Broad Institute Genome Sequencing Center for Infectious Disease"/>
            <person name="Wu L."/>
            <person name="Ma J."/>
        </authorList>
    </citation>
    <scope>NUCLEOTIDE SEQUENCE [LARGE SCALE GENOMIC DNA]</scope>
    <source>
        <strain evidence="3">JCM 18472</strain>
    </source>
</reference>
<dbReference type="EMBL" id="BAABKI010000009">
    <property type="protein sequence ID" value="GAA5171166.1"/>
    <property type="molecule type" value="Genomic_DNA"/>
</dbReference>
<sequence length="92" mass="10530">MNGNTQRSDSSMIENDTLTRLEARLEALESRLAYQEHWLDTLDQALAGQAQRLDRLERVNALMQQRLRDQHQTLAALDAPGTSDADERPPHY</sequence>
<dbReference type="PANTHER" id="PTHR36508">
    <property type="entry name" value="PROTEIN SLYX"/>
    <property type="match status" value="1"/>
</dbReference>
<protein>
    <submittedName>
        <fullName evidence="2">SlyX family protein</fullName>
    </submittedName>
</protein>
<dbReference type="Pfam" id="PF04102">
    <property type="entry name" value="SlyX"/>
    <property type="match status" value="1"/>
</dbReference>
<name>A0ABP9R352_9GAMM</name>
<proteinExistence type="predicted"/>